<dbReference type="Proteomes" id="UP000681315">
    <property type="component" value="Unassembled WGS sequence"/>
</dbReference>
<gene>
    <name evidence="1" type="ORF">J4051_06055</name>
</gene>
<proteinExistence type="predicted"/>
<name>A0ABS3SSA2_9FLAO</name>
<keyword evidence="2" id="KW-1185">Reference proteome</keyword>
<evidence type="ECO:0000313" key="2">
    <source>
        <dbReference type="Proteomes" id="UP000681315"/>
    </source>
</evidence>
<comment type="caution">
    <text evidence="1">The sequence shown here is derived from an EMBL/GenBank/DDBJ whole genome shotgun (WGS) entry which is preliminary data.</text>
</comment>
<dbReference type="EMBL" id="JAGEVG010000005">
    <property type="protein sequence ID" value="MBO3097822.1"/>
    <property type="molecule type" value="Genomic_DNA"/>
</dbReference>
<evidence type="ECO:0000313" key="1">
    <source>
        <dbReference type="EMBL" id="MBO3097822.1"/>
    </source>
</evidence>
<protein>
    <submittedName>
        <fullName evidence="1">Uncharacterized protein</fullName>
    </submittedName>
</protein>
<dbReference type="RefSeq" id="WP_208232962.1">
    <property type="nucleotide sequence ID" value="NZ_JAGEVG010000005.1"/>
</dbReference>
<reference evidence="1 2" key="1">
    <citation type="submission" date="2021-03" db="EMBL/GenBank/DDBJ databases">
        <title>Gelidibacter sp. nov., isolated from costal sediment.</title>
        <authorList>
            <person name="Lun K.-Y."/>
        </authorList>
    </citation>
    <scope>NUCLEOTIDE SEQUENCE [LARGE SCALE GENOMIC DNA]</scope>
    <source>
        <strain evidence="1 2">DF109</strain>
    </source>
</reference>
<organism evidence="1 2">
    <name type="scientific">Gelidibacter pelagius</name>
    <dbReference type="NCBI Taxonomy" id="2819985"/>
    <lineage>
        <taxon>Bacteria</taxon>
        <taxon>Pseudomonadati</taxon>
        <taxon>Bacteroidota</taxon>
        <taxon>Flavobacteriia</taxon>
        <taxon>Flavobacteriales</taxon>
        <taxon>Flavobacteriaceae</taxon>
        <taxon>Gelidibacter</taxon>
    </lineage>
</organism>
<sequence length="142" mass="16766">MREFKENEDFIASIKDNDIYEIKRTLIDNIFFLQGNKNEIKEAVEYTILNSDFNFEEHKVLEVSDKTNKEDCFSDEKWNLRENFSKQRYDLLVELYNETFAKKEFTYESGTTSNNENNDLLKKVMIGGVVLIAGYLIYKALS</sequence>
<accession>A0ABS3SSA2</accession>